<evidence type="ECO:0000313" key="2">
    <source>
        <dbReference type="Proteomes" id="UP000265520"/>
    </source>
</evidence>
<evidence type="ECO:0000313" key="1">
    <source>
        <dbReference type="EMBL" id="MCI87039.1"/>
    </source>
</evidence>
<feature type="non-terminal residue" evidence="1">
    <location>
        <position position="1"/>
    </location>
</feature>
<dbReference type="Proteomes" id="UP000265520">
    <property type="component" value="Unassembled WGS sequence"/>
</dbReference>
<dbReference type="EMBL" id="LXQA011155997">
    <property type="protein sequence ID" value="MCI87039.1"/>
    <property type="molecule type" value="Genomic_DNA"/>
</dbReference>
<sequence>IRTKQSFRAYINFRGCEVQRLYCLRGSGRGWRASEAEELQKLEPSELQKLDHQSF</sequence>
<reference evidence="1 2" key="1">
    <citation type="journal article" date="2018" name="Front. Plant Sci.">
        <title>Red Clover (Trifolium pratense) and Zigzag Clover (T. medium) - A Picture of Genomic Similarities and Differences.</title>
        <authorList>
            <person name="Dluhosova J."/>
            <person name="Istvanek J."/>
            <person name="Nedelnik J."/>
            <person name="Repkova J."/>
        </authorList>
    </citation>
    <scope>NUCLEOTIDE SEQUENCE [LARGE SCALE GENOMIC DNA]</scope>
    <source>
        <strain evidence="2">cv. 10/8</strain>
        <tissue evidence="1">Leaf</tissue>
    </source>
</reference>
<keyword evidence="2" id="KW-1185">Reference proteome</keyword>
<accession>A0A392VI67</accession>
<protein>
    <submittedName>
        <fullName evidence="1">Uncharacterized protein</fullName>
    </submittedName>
</protein>
<comment type="caution">
    <text evidence="1">The sequence shown here is derived from an EMBL/GenBank/DDBJ whole genome shotgun (WGS) entry which is preliminary data.</text>
</comment>
<organism evidence="1 2">
    <name type="scientific">Trifolium medium</name>
    <dbReference type="NCBI Taxonomy" id="97028"/>
    <lineage>
        <taxon>Eukaryota</taxon>
        <taxon>Viridiplantae</taxon>
        <taxon>Streptophyta</taxon>
        <taxon>Embryophyta</taxon>
        <taxon>Tracheophyta</taxon>
        <taxon>Spermatophyta</taxon>
        <taxon>Magnoliopsida</taxon>
        <taxon>eudicotyledons</taxon>
        <taxon>Gunneridae</taxon>
        <taxon>Pentapetalae</taxon>
        <taxon>rosids</taxon>
        <taxon>fabids</taxon>
        <taxon>Fabales</taxon>
        <taxon>Fabaceae</taxon>
        <taxon>Papilionoideae</taxon>
        <taxon>50 kb inversion clade</taxon>
        <taxon>NPAAA clade</taxon>
        <taxon>Hologalegina</taxon>
        <taxon>IRL clade</taxon>
        <taxon>Trifolieae</taxon>
        <taxon>Trifolium</taxon>
    </lineage>
</organism>
<dbReference type="AlphaFoldDB" id="A0A392VI67"/>
<name>A0A392VI67_9FABA</name>
<proteinExistence type="predicted"/>